<dbReference type="Gene3D" id="3.40.228.10">
    <property type="entry name" value="Dimethylsulfoxide Reductase, domain 2"/>
    <property type="match status" value="1"/>
</dbReference>
<dbReference type="SUPFAM" id="SSF50692">
    <property type="entry name" value="ADC-like"/>
    <property type="match status" value="1"/>
</dbReference>
<evidence type="ECO:0000313" key="7">
    <source>
        <dbReference type="EMBL" id="MVN13872.1"/>
    </source>
</evidence>
<feature type="domain" description="Molybdopterin dinucleotide-binding" evidence="6">
    <location>
        <begin position="606"/>
        <end position="684"/>
    </location>
</feature>
<name>A0A6N8IDM4_9ACTN</name>
<evidence type="ECO:0000256" key="4">
    <source>
        <dbReference type="ARBA" id="ARBA00023002"/>
    </source>
</evidence>
<dbReference type="Pfam" id="PF01568">
    <property type="entry name" value="Molydop_binding"/>
    <property type="match status" value="1"/>
</dbReference>
<keyword evidence="1" id="KW-0411">Iron-sulfur</keyword>
<dbReference type="InterPro" id="IPR050612">
    <property type="entry name" value="Prok_Mopterin_Oxidored"/>
</dbReference>
<dbReference type="Gene3D" id="2.40.40.20">
    <property type="match status" value="1"/>
</dbReference>
<evidence type="ECO:0000256" key="5">
    <source>
        <dbReference type="SAM" id="MobiDB-lite"/>
    </source>
</evidence>
<keyword evidence="2" id="KW-0500">Molybdenum</keyword>
<dbReference type="AlphaFoldDB" id="A0A6N8IDM4"/>
<dbReference type="PANTHER" id="PTHR43742">
    <property type="entry name" value="TRIMETHYLAMINE-N-OXIDE REDUCTASE"/>
    <property type="match status" value="1"/>
</dbReference>
<dbReference type="GO" id="GO:0043546">
    <property type="term" value="F:molybdopterin cofactor binding"/>
    <property type="evidence" value="ECO:0007669"/>
    <property type="project" value="InterPro"/>
</dbReference>
<comment type="caution">
    <text evidence="7">The sequence shown here is derived from an EMBL/GenBank/DDBJ whole genome shotgun (WGS) entry which is preliminary data.</text>
</comment>
<keyword evidence="8" id="KW-1185">Reference proteome</keyword>
<dbReference type="PANTHER" id="PTHR43742:SF9">
    <property type="entry name" value="TETRATHIONATE REDUCTASE SUBUNIT A"/>
    <property type="match status" value="1"/>
</dbReference>
<dbReference type="EMBL" id="WPOC01000001">
    <property type="protein sequence ID" value="MVN13872.1"/>
    <property type="molecule type" value="Genomic_DNA"/>
</dbReference>
<evidence type="ECO:0000259" key="6">
    <source>
        <dbReference type="Pfam" id="PF01568"/>
    </source>
</evidence>
<dbReference type="InterPro" id="IPR006657">
    <property type="entry name" value="MoPterin_dinucl-bd_dom"/>
</dbReference>
<protein>
    <submittedName>
        <fullName evidence="7">Molybdopterin-dependent oxidoreductase</fullName>
    </submittedName>
</protein>
<feature type="region of interest" description="Disordered" evidence="5">
    <location>
        <begin position="726"/>
        <end position="746"/>
    </location>
</feature>
<accession>A0A6N8IDM4</accession>
<evidence type="ECO:0000313" key="8">
    <source>
        <dbReference type="Proteomes" id="UP000468327"/>
    </source>
</evidence>
<proteinExistence type="predicted"/>
<keyword evidence="1" id="KW-0004">4Fe-4S</keyword>
<evidence type="ECO:0000256" key="3">
    <source>
        <dbReference type="ARBA" id="ARBA00022729"/>
    </source>
</evidence>
<reference evidence="7 8" key="1">
    <citation type="submission" date="2019-11" db="EMBL/GenBank/DDBJ databases">
        <title>Whole genome shotgun sequencing (WGS) data from Adlercreutzia equolifaciens ResAG-91, Eggerthella lenta MRI-F36, MRI-F37, MRI-F40, ResAG-49, ResAG-88, ResAG-121, ResAG-145, and Gordonibacter sp. ResAG-5, ResAG-26, ResAG-43, ResAG-50, ResAG-59.</title>
        <authorList>
            <person name="Stoll D.A."/>
            <person name="Danylec N."/>
            <person name="Franz C.M.A.P."/>
            <person name="Huch M."/>
        </authorList>
    </citation>
    <scope>NUCLEOTIDE SEQUENCE [LARGE SCALE GENOMIC DNA]</scope>
    <source>
        <strain evidence="7 8">ResAG-59</strain>
    </source>
</reference>
<gene>
    <name evidence="7" type="ORF">GO738_00620</name>
</gene>
<sequence length="746" mass="80313">MLWLGTQPGSNGKSFQGIAKRTLENVHRGTCKLDVFDPVLGNGCCNPLDKNITWHPIKTATNGALALGMIRWMMENDANDTVYLSFPNQKAAVAGGYASYTSASYLVIDDEGHPNFRKMMRPADAGLEEPEADPKATTKPTYYVVVDPATGQPAVHTQATAGDIEFEGEVNGIKVRASYLFLKDEAFASTLDEYAEITGVPADTIANVAREFASHGVKSSAAGLGSTANATGVNGLAAYLFLNAMVGSNQMVGGTMSRRVSAKTSADGTQYKLATVKDKPGVSAKNATYISRTGKTFDKTDEYKNRVAAGEKDPKARLPWYSHPSGSDNQALVSAAMAYPYQAKILVSWMTDTLQASSGAMRDAIIDRLKDPAIIPLHIACDVVVGEHASLADYLVPDTNPFESFGVVTQEGYWKGKGNAVRWPAKTPETVQLDDGRYASYEAFIVDVAKECGVPGFGEDAIEGADGKMWPLNDACDFFLKAVANLAYDTEPVADVSGEDVKVQALDELPAAWEKAVTAEEWPKVLNVLSRGGRFWPVEESTGEGGRSAYMKDHLTIFYSERKATDANPFSGKQLPGTLSATPELLADLTPLAEKYPESEWPFRSTNYKPRFRSITFLANSPIMRDLCAHNYLELNLDDAADLGIEDGDAIRITNPTGDVMEGEAMVRAGIARGTFGVAYGYGHIGYGAQDVMIEDGESRPGDPAIGAGVHLQTILDPTVEDPYPYVDPEAASPARSGGVYKIEKA</sequence>
<dbReference type="SUPFAM" id="SSF53706">
    <property type="entry name" value="Formate dehydrogenase/DMSO reductase, domains 1-3"/>
    <property type="match status" value="1"/>
</dbReference>
<dbReference type="GO" id="GO:0051539">
    <property type="term" value="F:4 iron, 4 sulfur cluster binding"/>
    <property type="evidence" value="ECO:0007669"/>
    <property type="project" value="UniProtKB-KW"/>
</dbReference>
<evidence type="ECO:0000256" key="2">
    <source>
        <dbReference type="ARBA" id="ARBA00022505"/>
    </source>
</evidence>
<organism evidence="7 8">
    <name type="scientific">Gordonibacter urolithinfaciens</name>
    <dbReference type="NCBI Taxonomy" id="1335613"/>
    <lineage>
        <taxon>Bacteria</taxon>
        <taxon>Bacillati</taxon>
        <taxon>Actinomycetota</taxon>
        <taxon>Coriobacteriia</taxon>
        <taxon>Eggerthellales</taxon>
        <taxon>Eggerthellaceae</taxon>
        <taxon>Gordonibacter</taxon>
    </lineage>
</organism>
<keyword evidence="3" id="KW-0732">Signal</keyword>
<dbReference type="Proteomes" id="UP000468327">
    <property type="component" value="Unassembled WGS sequence"/>
</dbReference>
<keyword evidence="1" id="KW-0408">Iron</keyword>
<evidence type="ECO:0000256" key="1">
    <source>
        <dbReference type="ARBA" id="ARBA00022485"/>
    </source>
</evidence>
<dbReference type="GO" id="GO:0016491">
    <property type="term" value="F:oxidoreductase activity"/>
    <property type="evidence" value="ECO:0007669"/>
    <property type="project" value="UniProtKB-KW"/>
</dbReference>
<keyword evidence="1" id="KW-0479">Metal-binding</keyword>
<keyword evidence="4" id="KW-0560">Oxidoreductase</keyword>
<dbReference type="InterPro" id="IPR009010">
    <property type="entry name" value="Asp_de-COase-like_dom_sf"/>
</dbReference>